<feature type="transmembrane region" description="Helical" evidence="6">
    <location>
        <begin position="267"/>
        <end position="291"/>
    </location>
</feature>
<feature type="transmembrane region" description="Helical" evidence="6">
    <location>
        <begin position="73"/>
        <end position="92"/>
    </location>
</feature>
<dbReference type="GeneID" id="63807474"/>
<gene>
    <name evidence="8" type="ORF">DL89DRAFT_300637</name>
</gene>
<keyword evidence="9" id="KW-1185">Reference proteome</keyword>
<dbReference type="InterPro" id="IPR020846">
    <property type="entry name" value="MFS_dom"/>
</dbReference>
<dbReference type="Gene3D" id="1.20.1720.10">
    <property type="entry name" value="Multidrug resistance protein D"/>
    <property type="match status" value="1"/>
</dbReference>
<dbReference type="InterPro" id="IPR011701">
    <property type="entry name" value="MFS"/>
</dbReference>
<evidence type="ECO:0000256" key="6">
    <source>
        <dbReference type="SAM" id="Phobius"/>
    </source>
</evidence>
<reference evidence="8 9" key="1">
    <citation type="submission" date="2016-07" db="EMBL/GenBank/DDBJ databases">
        <title>Pervasive Adenine N6-methylation of Active Genes in Fungi.</title>
        <authorList>
            <consortium name="DOE Joint Genome Institute"/>
            <person name="Mondo S.J."/>
            <person name="Dannebaum R.O."/>
            <person name="Kuo R.C."/>
            <person name="Labutti K."/>
            <person name="Haridas S."/>
            <person name="Kuo A."/>
            <person name="Salamov A."/>
            <person name="Ahrendt S.R."/>
            <person name="Lipzen A."/>
            <person name="Sullivan W."/>
            <person name="Andreopoulos W.B."/>
            <person name="Clum A."/>
            <person name="Lindquist E."/>
            <person name="Daum C."/>
            <person name="Ramamoorthy G.K."/>
            <person name="Gryganskyi A."/>
            <person name="Culley D."/>
            <person name="Magnuson J.K."/>
            <person name="James T.Y."/>
            <person name="O'Malley M.A."/>
            <person name="Stajich J.E."/>
            <person name="Spatafora J.W."/>
            <person name="Visel A."/>
            <person name="Grigoriev I.V."/>
        </authorList>
    </citation>
    <scope>NUCLEOTIDE SEQUENCE [LARGE SCALE GENOMIC DNA]</scope>
    <source>
        <strain evidence="8 9">ATCC 12442</strain>
    </source>
</reference>
<keyword evidence="2" id="KW-0813">Transport</keyword>
<evidence type="ECO:0000256" key="2">
    <source>
        <dbReference type="ARBA" id="ARBA00022448"/>
    </source>
</evidence>
<dbReference type="Pfam" id="PF07690">
    <property type="entry name" value="MFS_1"/>
    <property type="match status" value="1"/>
</dbReference>
<evidence type="ECO:0000256" key="4">
    <source>
        <dbReference type="ARBA" id="ARBA00022989"/>
    </source>
</evidence>
<keyword evidence="3 6" id="KW-0812">Transmembrane</keyword>
<dbReference type="AlphaFoldDB" id="A0A1Y1WLN0"/>
<evidence type="ECO:0000256" key="3">
    <source>
        <dbReference type="ARBA" id="ARBA00022692"/>
    </source>
</evidence>
<evidence type="ECO:0000256" key="1">
    <source>
        <dbReference type="ARBA" id="ARBA00004141"/>
    </source>
</evidence>
<evidence type="ECO:0000259" key="7">
    <source>
        <dbReference type="PROSITE" id="PS50850"/>
    </source>
</evidence>
<dbReference type="PANTHER" id="PTHR23502:SF51">
    <property type="entry name" value="QUINIDINE RESISTANCE PROTEIN 1-RELATED"/>
    <property type="match status" value="1"/>
</dbReference>
<dbReference type="OrthoDB" id="2441642at2759"/>
<dbReference type="SUPFAM" id="SSF103473">
    <property type="entry name" value="MFS general substrate transporter"/>
    <property type="match status" value="1"/>
</dbReference>
<protein>
    <submittedName>
        <fullName evidence="8">MFS general substrate transporter</fullName>
    </submittedName>
</protein>
<dbReference type="GO" id="GO:0022857">
    <property type="term" value="F:transmembrane transporter activity"/>
    <property type="evidence" value="ECO:0007669"/>
    <property type="project" value="InterPro"/>
</dbReference>
<proteinExistence type="predicted"/>
<organism evidence="8 9">
    <name type="scientific">Linderina pennispora</name>
    <dbReference type="NCBI Taxonomy" id="61395"/>
    <lineage>
        <taxon>Eukaryota</taxon>
        <taxon>Fungi</taxon>
        <taxon>Fungi incertae sedis</taxon>
        <taxon>Zoopagomycota</taxon>
        <taxon>Kickxellomycotina</taxon>
        <taxon>Kickxellomycetes</taxon>
        <taxon>Kickxellales</taxon>
        <taxon>Kickxellaceae</taxon>
        <taxon>Linderina</taxon>
    </lineage>
</organism>
<sequence>MLEHNYGGPTAVQSFAIMSDALKMAPGQDKHTDGGKLVLACSSSPSLSSAHPEKLAIKYLPYSPFSNRRKMTIVLVIAVSALISPLAANTYYPAIHETQRELHTSKGGIDATIQAVFPLLWSVFSDNFGRRFVYLGSLMVFIAGSAGCAGLKNLAGMIVCRIIQACGASAVQGSGAGTIADIYERERRGTALGLYCLGPLFGTSLAPLIGGFCAEKLGFRWIFWILAIFGETHRRAMSEKYDTQPINIPVKRSLIGKRSNPLRAIKLLKLPNVSIVCFQIAMSFGILYGLASINATAIEDIYNLSPGQTGLGYIGMGGGNIIGAFVGGRVTDLQIRREQRQIKPATVETGGITSPQSPGRSPEIRIASSWVGGLVLLAGTLMNGWFIQKRVHLAGVIIAQFMIGVGTSFQFNQMCSYFVDLFPTSAASITSVQNLVRNSWTGACIELLPTMTTSINWGPTFTIFAGLALVGSVLVEIAAIKGEYIRQRFHFSPKL</sequence>
<dbReference type="Proteomes" id="UP000193922">
    <property type="component" value="Unassembled WGS sequence"/>
</dbReference>
<dbReference type="EMBL" id="MCFD01000001">
    <property type="protein sequence ID" value="ORX74479.1"/>
    <property type="molecule type" value="Genomic_DNA"/>
</dbReference>
<feature type="transmembrane region" description="Helical" evidence="6">
    <location>
        <begin position="457"/>
        <end position="480"/>
    </location>
</feature>
<feature type="domain" description="Major facilitator superfamily (MFS) profile" evidence="7">
    <location>
        <begin position="56"/>
        <end position="483"/>
    </location>
</feature>
<evidence type="ECO:0000313" key="8">
    <source>
        <dbReference type="EMBL" id="ORX74479.1"/>
    </source>
</evidence>
<evidence type="ECO:0000256" key="5">
    <source>
        <dbReference type="ARBA" id="ARBA00023136"/>
    </source>
</evidence>
<name>A0A1Y1WLN0_9FUNG</name>
<keyword evidence="4 6" id="KW-1133">Transmembrane helix</keyword>
<feature type="transmembrane region" description="Helical" evidence="6">
    <location>
        <begin position="391"/>
        <end position="411"/>
    </location>
</feature>
<feature type="transmembrane region" description="Helical" evidence="6">
    <location>
        <begin position="132"/>
        <end position="151"/>
    </location>
</feature>
<accession>A0A1Y1WLN0</accession>
<comment type="subcellular location">
    <subcellularLocation>
        <location evidence="1">Membrane</location>
        <topology evidence="1">Multi-pass membrane protein</topology>
    </subcellularLocation>
</comment>
<dbReference type="PROSITE" id="PS50850">
    <property type="entry name" value="MFS"/>
    <property type="match status" value="1"/>
</dbReference>
<dbReference type="PANTHER" id="PTHR23502">
    <property type="entry name" value="MAJOR FACILITATOR SUPERFAMILY"/>
    <property type="match status" value="1"/>
</dbReference>
<evidence type="ECO:0000313" key="9">
    <source>
        <dbReference type="Proteomes" id="UP000193922"/>
    </source>
</evidence>
<keyword evidence="5 6" id="KW-0472">Membrane</keyword>
<dbReference type="GO" id="GO:0005886">
    <property type="term" value="C:plasma membrane"/>
    <property type="evidence" value="ECO:0007669"/>
    <property type="project" value="TreeGrafter"/>
</dbReference>
<dbReference type="InterPro" id="IPR036259">
    <property type="entry name" value="MFS_trans_sf"/>
</dbReference>
<dbReference type="RefSeq" id="XP_040747690.1">
    <property type="nucleotide sequence ID" value="XM_040890826.1"/>
</dbReference>
<feature type="transmembrane region" description="Helical" evidence="6">
    <location>
        <begin position="311"/>
        <end position="330"/>
    </location>
</feature>
<dbReference type="STRING" id="61395.A0A1Y1WLN0"/>
<comment type="caution">
    <text evidence="8">The sequence shown here is derived from an EMBL/GenBank/DDBJ whole genome shotgun (WGS) entry which is preliminary data.</text>
</comment>